<dbReference type="InterPro" id="IPR047184">
    <property type="entry name" value="KANK1-4"/>
</dbReference>
<dbReference type="GO" id="GO:0005856">
    <property type="term" value="C:cytoskeleton"/>
    <property type="evidence" value="ECO:0007669"/>
    <property type="project" value="TreeGrafter"/>
</dbReference>
<dbReference type="SMART" id="SM00248">
    <property type="entry name" value="ANK"/>
    <property type="match status" value="4"/>
</dbReference>
<feature type="repeat" description="ANK" evidence="1">
    <location>
        <begin position="116"/>
        <end position="137"/>
    </location>
</feature>
<dbReference type="Gene3D" id="1.25.40.20">
    <property type="entry name" value="Ankyrin repeat-containing domain"/>
    <property type="match status" value="1"/>
</dbReference>
<accession>A0A3P6HVL8</accession>
<dbReference type="GO" id="GO:0005737">
    <property type="term" value="C:cytoplasm"/>
    <property type="evidence" value="ECO:0007669"/>
    <property type="project" value="TreeGrafter"/>
</dbReference>
<dbReference type="PANTHER" id="PTHR24168">
    <property type="entry name" value="KN MOTIF AND ANKYRIN REPEAT DOMAIN-CONTAINING"/>
    <property type="match status" value="1"/>
</dbReference>
<dbReference type="SUPFAM" id="SSF48403">
    <property type="entry name" value="Ankyrin repeat"/>
    <property type="match status" value="1"/>
</dbReference>
<feature type="repeat" description="ANK" evidence="1">
    <location>
        <begin position="83"/>
        <end position="115"/>
    </location>
</feature>
<dbReference type="OrthoDB" id="5406014at2759"/>
<feature type="non-terminal residue" evidence="2">
    <location>
        <position position="150"/>
    </location>
</feature>
<keyword evidence="1" id="KW-0040">ANK repeat</keyword>
<dbReference type="GO" id="GO:0030837">
    <property type="term" value="P:negative regulation of actin filament polymerization"/>
    <property type="evidence" value="ECO:0007669"/>
    <property type="project" value="InterPro"/>
</dbReference>
<organism evidence="2 3">
    <name type="scientific">Enterobius vermicularis</name>
    <name type="common">Human pinworm</name>
    <dbReference type="NCBI Taxonomy" id="51028"/>
    <lineage>
        <taxon>Eukaryota</taxon>
        <taxon>Metazoa</taxon>
        <taxon>Ecdysozoa</taxon>
        <taxon>Nematoda</taxon>
        <taxon>Chromadorea</taxon>
        <taxon>Rhabditida</taxon>
        <taxon>Spirurina</taxon>
        <taxon>Oxyuridomorpha</taxon>
        <taxon>Oxyuroidea</taxon>
        <taxon>Oxyuridae</taxon>
        <taxon>Enterobius</taxon>
    </lineage>
</organism>
<keyword evidence="3" id="KW-1185">Reference proteome</keyword>
<evidence type="ECO:0000256" key="1">
    <source>
        <dbReference type="PROSITE-ProRule" id="PRU00023"/>
    </source>
</evidence>
<dbReference type="STRING" id="51028.A0A3P6HVL8"/>
<evidence type="ECO:0000313" key="3">
    <source>
        <dbReference type="Proteomes" id="UP000274131"/>
    </source>
</evidence>
<dbReference type="Proteomes" id="UP000274131">
    <property type="component" value="Unassembled WGS sequence"/>
</dbReference>
<dbReference type="InterPro" id="IPR036770">
    <property type="entry name" value="Ankyrin_rpt-contain_sf"/>
</dbReference>
<gene>
    <name evidence="2" type="ORF">EVEC_LOCUS669</name>
</gene>
<dbReference type="Pfam" id="PF12796">
    <property type="entry name" value="Ank_2"/>
    <property type="match status" value="2"/>
</dbReference>
<dbReference type="AlphaFoldDB" id="A0A3P6HVL8"/>
<protein>
    <submittedName>
        <fullName evidence="2">Uncharacterized protein</fullName>
    </submittedName>
</protein>
<dbReference type="PANTHER" id="PTHR24168:SF21">
    <property type="entry name" value="KANK, ISOFORM D"/>
    <property type="match status" value="1"/>
</dbReference>
<dbReference type="EMBL" id="UXUI01002020">
    <property type="protein sequence ID" value="VDD85526.1"/>
    <property type="molecule type" value="Genomic_DNA"/>
</dbReference>
<sequence length="150" mass="16235">MKAFIACIFVKENTALHYSVSHGNFDVVSVILDSRVCNLDKANKAGYTAVMLAALCDIKDEIESAVIRRLFQMGNVNAKATQHGQTALMLAVSHGKMNNTRLLLQCGADLNMQDEEGSTALMCAAEHGHKEIVKLLLAQPDIDASISDCV</sequence>
<dbReference type="PROSITE" id="PS50088">
    <property type="entry name" value="ANK_REPEAT"/>
    <property type="match status" value="2"/>
</dbReference>
<name>A0A3P6HVL8_ENTVE</name>
<proteinExistence type="predicted"/>
<evidence type="ECO:0000313" key="2">
    <source>
        <dbReference type="EMBL" id="VDD85526.1"/>
    </source>
</evidence>
<dbReference type="PROSITE" id="PS50297">
    <property type="entry name" value="ANK_REP_REGION"/>
    <property type="match status" value="2"/>
</dbReference>
<reference evidence="2 3" key="1">
    <citation type="submission" date="2018-10" db="EMBL/GenBank/DDBJ databases">
        <authorList>
            <consortium name="Pathogen Informatics"/>
        </authorList>
    </citation>
    <scope>NUCLEOTIDE SEQUENCE [LARGE SCALE GENOMIC DNA]</scope>
</reference>
<dbReference type="InterPro" id="IPR002110">
    <property type="entry name" value="Ankyrin_rpt"/>
</dbReference>